<proteinExistence type="predicted"/>
<sequence length="365" mass="36510">MSHALRMASALALVVAASGATVFAQSASAAPSTGSYYVALGDSLAAGYQPGVGDDKTGGYVGGVLAHLKQTEPGVQLENLACSGETTGTMLDGGKCTYPEGNQVAAAVDFLKAHSQVSLITLDIGANNVQTCATTNGIDMACVVKGLQEVATQLPTIVGKLRAAAPNARIVVANYYNPFLAAWLLGTDGQTLAKSAVALQEQLNGSIASAAKGIDAPTADVATAFSSTDFTDMVNVPPFGDIPLNVARICQWTWMCSKQNIHANDAGYAEMAKAVIAAIPAVPPTSPPTSPTSSPTSPTSSPTSSGSPTSTSGTATSTTTGPPIITDGGASGGSNDEVLVGAGIAAVGAAAIAGGALARIRRRRD</sequence>
<reference evidence="5 6" key="1">
    <citation type="submission" date="2018-11" db="EMBL/GenBank/DDBJ databases">
        <title>Draft genome of Simplicispira Flexivirga sp. BO-16.</title>
        <authorList>
            <person name="Im W.T."/>
        </authorList>
    </citation>
    <scope>NUCLEOTIDE SEQUENCE [LARGE SCALE GENOMIC DNA]</scope>
    <source>
        <strain evidence="5 6">BO-16</strain>
    </source>
</reference>
<dbReference type="Pfam" id="PF13472">
    <property type="entry name" value="Lipase_GDSL_2"/>
    <property type="match status" value="1"/>
</dbReference>
<feature type="chain" id="PRO_5018301732" evidence="3">
    <location>
        <begin position="30"/>
        <end position="365"/>
    </location>
</feature>
<dbReference type="InterPro" id="IPR008265">
    <property type="entry name" value="Lipase_GDSL_AS"/>
</dbReference>
<evidence type="ECO:0000256" key="2">
    <source>
        <dbReference type="SAM" id="Phobius"/>
    </source>
</evidence>
<evidence type="ECO:0000259" key="4">
    <source>
        <dbReference type="Pfam" id="PF13472"/>
    </source>
</evidence>
<dbReference type="Proteomes" id="UP000271678">
    <property type="component" value="Unassembled WGS sequence"/>
</dbReference>
<gene>
    <name evidence="5" type="ORF">EFY87_11435</name>
</gene>
<protein>
    <submittedName>
        <fullName evidence="5">SGNH/GDSL hydrolase family protein</fullName>
    </submittedName>
</protein>
<keyword evidence="3" id="KW-0732">Signal</keyword>
<evidence type="ECO:0000256" key="1">
    <source>
        <dbReference type="SAM" id="MobiDB-lite"/>
    </source>
</evidence>
<feature type="domain" description="SGNH hydrolase-type esterase" evidence="4">
    <location>
        <begin position="39"/>
        <end position="269"/>
    </location>
</feature>
<evidence type="ECO:0000313" key="6">
    <source>
        <dbReference type="Proteomes" id="UP000271678"/>
    </source>
</evidence>
<dbReference type="SUPFAM" id="SSF52266">
    <property type="entry name" value="SGNH hydrolase"/>
    <property type="match status" value="1"/>
</dbReference>
<dbReference type="GO" id="GO:0016298">
    <property type="term" value="F:lipase activity"/>
    <property type="evidence" value="ECO:0007669"/>
    <property type="project" value="InterPro"/>
</dbReference>
<keyword evidence="2" id="KW-0812">Transmembrane</keyword>
<dbReference type="InterPro" id="IPR036514">
    <property type="entry name" value="SGNH_hydro_sf"/>
</dbReference>
<comment type="caution">
    <text evidence="5">The sequence shown here is derived from an EMBL/GenBank/DDBJ whole genome shotgun (WGS) entry which is preliminary data.</text>
</comment>
<feature type="compositionally biased region" description="Low complexity" evidence="1">
    <location>
        <begin position="291"/>
        <end position="323"/>
    </location>
</feature>
<feature type="signal peptide" evidence="3">
    <location>
        <begin position="1"/>
        <end position="29"/>
    </location>
</feature>
<feature type="region of interest" description="Disordered" evidence="1">
    <location>
        <begin position="282"/>
        <end position="337"/>
    </location>
</feature>
<keyword evidence="2" id="KW-0472">Membrane</keyword>
<evidence type="ECO:0000313" key="5">
    <source>
        <dbReference type="EMBL" id="RNI21299.1"/>
    </source>
</evidence>
<name>A0A3M9M6U4_9MICO</name>
<feature type="transmembrane region" description="Helical" evidence="2">
    <location>
        <begin position="338"/>
        <end position="358"/>
    </location>
</feature>
<keyword evidence="2" id="KW-1133">Transmembrane helix</keyword>
<organism evidence="5 6">
    <name type="scientific">Flexivirga caeni</name>
    <dbReference type="NCBI Taxonomy" id="2294115"/>
    <lineage>
        <taxon>Bacteria</taxon>
        <taxon>Bacillati</taxon>
        <taxon>Actinomycetota</taxon>
        <taxon>Actinomycetes</taxon>
        <taxon>Micrococcales</taxon>
        <taxon>Dermacoccaceae</taxon>
        <taxon>Flexivirga</taxon>
    </lineage>
</organism>
<keyword evidence="6" id="KW-1185">Reference proteome</keyword>
<dbReference type="EMBL" id="RJJQ01000011">
    <property type="protein sequence ID" value="RNI21299.1"/>
    <property type="molecule type" value="Genomic_DNA"/>
</dbReference>
<dbReference type="GO" id="GO:0006629">
    <property type="term" value="P:lipid metabolic process"/>
    <property type="evidence" value="ECO:0007669"/>
    <property type="project" value="InterPro"/>
</dbReference>
<accession>A0A3M9M6U4</accession>
<dbReference type="Gene3D" id="3.40.50.1110">
    <property type="entry name" value="SGNH hydrolase"/>
    <property type="match status" value="1"/>
</dbReference>
<dbReference type="InterPro" id="IPR013830">
    <property type="entry name" value="SGNH_hydro"/>
</dbReference>
<keyword evidence="5" id="KW-0378">Hydrolase</keyword>
<dbReference type="PROSITE" id="PS01098">
    <property type="entry name" value="LIPASE_GDSL_SER"/>
    <property type="match status" value="1"/>
</dbReference>
<dbReference type="AlphaFoldDB" id="A0A3M9M6U4"/>
<evidence type="ECO:0000256" key="3">
    <source>
        <dbReference type="SAM" id="SignalP"/>
    </source>
</evidence>